<evidence type="ECO:0000313" key="1">
    <source>
        <dbReference type="EMBL" id="EMC97048.1"/>
    </source>
</evidence>
<accession>M2MZK8</accession>
<evidence type="ECO:0000313" key="2">
    <source>
        <dbReference type="Proteomes" id="UP000011761"/>
    </source>
</evidence>
<gene>
    <name evidence="1" type="ORF">BAUCODRAFT_436504</name>
</gene>
<dbReference type="HOGENOM" id="CLU_2497542_0_0_1"/>
<proteinExistence type="predicted"/>
<protein>
    <submittedName>
        <fullName evidence="1">Uncharacterized protein</fullName>
    </submittedName>
</protein>
<name>M2MZK8_BAUPA</name>
<sequence length="86" mass="9364">MVSSSGRRAAQSSLSKSTLTAAFCSAQNLLMSTLGYTCPDTSTLVLTLEPSLWQRWLRRKSHGSHSRSGDTAKLIRRAPTLRIGKA</sequence>
<reference evidence="1 2" key="1">
    <citation type="journal article" date="2012" name="PLoS Pathog.">
        <title>Diverse lifestyles and strategies of plant pathogenesis encoded in the genomes of eighteen Dothideomycetes fungi.</title>
        <authorList>
            <person name="Ohm R.A."/>
            <person name="Feau N."/>
            <person name="Henrissat B."/>
            <person name="Schoch C.L."/>
            <person name="Horwitz B.A."/>
            <person name="Barry K.W."/>
            <person name="Condon B.J."/>
            <person name="Copeland A.C."/>
            <person name="Dhillon B."/>
            <person name="Glaser F."/>
            <person name="Hesse C.N."/>
            <person name="Kosti I."/>
            <person name="LaButti K."/>
            <person name="Lindquist E.A."/>
            <person name="Lucas S."/>
            <person name="Salamov A.A."/>
            <person name="Bradshaw R.E."/>
            <person name="Ciuffetti L."/>
            <person name="Hamelin R.C."/>
            <person name="Kema G.H.J."/>
            <person name="Lawrence C."/>
            <person name="Scott J.A."/>
            <person name="Spatafora J.W."/>
            <person name="Turgeon B.G."/>
            <person name="de Wit P.J.G.M."/>
            <person name="Zhong S."/>
            <person name="Goodwin S.B."/>
            <person name="Grigoriev I.V."/>
        </authorList>
    </citation>
    <scope>NUCLEOTIDE SEQUENCE [LARGE SCALE GENOMIC DNA]</scope>
    <source>
        <strain evidence="1 2">UAMH 10762</strain>
    </source>
</reference>
<dbReference type="GeneID" id="19114318"/>
<keyword evidence="2" id="KW-1185">Reference proteome</keyword>
<dbReference type="EMBL" id="KB445554">
    <property type="protein sequence ID" value="EMC97048.1"/>
    <property type="molecule type" value="Genomic_DNA"/>
</dbReference>
<dbReference type="KEGG" id="bcom:BAUCODRAFT_436504"/>
<dbReference type="Proteomes" id="UP000011761">
    <property type="component" value="Unassembled WGS sequence"/>
</dbReference>
<dbReference type="RefSeq" id="XP_007675621.1">
    <property type="nucleotide sequence ID" value="XM_007677431.1"/>
</dbReference>
<dbReference type="AlphaFoldDB" id="M2MZK8"/>
<organism evidence="1 2">
    <name type="scientific">Baudoinia panamericana (strain UAMH 10762)</name>
    <name type="common">Angels' share fungus</name>
    <name type="synonym">Baudoinia compniacensis (strain UAMH 10762)</name>
    <dbReference type="NCBI Taxonomy" id="717646"/>
    <lineage>
        <taxon>Eukaryota</taxon>
        <taxon>Fungi</taxon>
        <taxon>Dikarya</taxon>
        <taxon>Ascomycota</taxon>
        <taxon>Pezizomycotina</taxon>
        <taxon>Dothideomycetes</taxon>
        <taxon>Dothideomycetidae</taxon>
        <taxon>Mycosphaerellales</taxon>
        <taxon>Teratosphaeriaceae</taxon>
        <taxon>Baudoinia</taxon>
    </lineage>
</organism>